<comment type="caution">
    <text evidence="3">The sequence shown here is derived from an EMBL/GenBank/DDBJ whole genome shotgun (WGS) entry which is preliminary data.</text>
</comment>
<evidence type="ECO:0000259" key="2">
    <source>
        <dbReference type="PROSITE" id="PS50837"/>
    </source>
</evidence>
<keyword evidence="4" id="KW-1185">Reference proteome</keyword>
<dbReference type="PANTHER" id="PTHR46844">
    <property type="entry name" value="SLR5058 PROTEIN"/>
    <property type="match status" value="1"/>
</dbReference>
<organism evidence="3 4">
    <name type="scientific">Nostoc parmelioides FACHB-3921</name>
    <dbReference type="NCBI Taxonomy" id="2692909"/>
    <lineage>
        <taxon>Bacteria</taxon>
        <taxon>Bacillati</taxon>
        <taxon>Cyanobacteriota</taxon>
        <taxon>Cyanophyceae</taxon>
        <taxon>Nostocales</taxon>
        <taxon>Nostocaceae</taxon>
        <taxon>Nostoc</taxon>
    </lineage>
</organism>
<dbReference type="RefSeq" id="WP_190565450.1">
    <property type="nucleotide sequence ID" value="NZ_JACJQL010000001.1"/>
</dbReference>
<evidence type="ECO:0000313" key="3">
    <source>
        <dbReference type="EMBL" id="MBD2249881.1"/>
    </source>
</evidence>
<dbReference type="PROSITE" id="PS50837">
    <property type="entry name" value="NACHT"/>
    <property type="match status" value="1"/>
</dbReference>
<name>A0ABR8BAJ4_9NOSO</name>
<dbReference type="SUPFAM" id="SSF52540">
    <property type="entry name" value="P-loop containing nucleoside triphosphate hydrolases"/>
    <property type="match status" value="1"/>
</dbReference>
<feature type="domain" description="NACHT" evidence="2">
    <location>
        <begin position="184"/>
        <end position="275"/>
    </location>
</feature>
<dbReference type="InterPro" id="IPR027417">
    <property type="entry name" value="P-loop_NTPase"/>
</dbReference>
<evidence type="ECO:0000313" key="4">
    <source>
        <dbReference type="Proteomes" id="UP000621307"/>
    </source>
</evidence>
<sequence length="783" mass="89798">MAKRSLQASDEGIRKAKRAFNHKGWTQEYLASQVGLDSRQPIWKFFSGKPVARHIFHEICFSLSLNPEEIVQTLEFEPDERLEAQQIIEGQDSTVIESLVVKIRAAHSEKIQNQCGTIRLLDVARTVELDELFIDVNVLEEITNQRWLHIAELQKSDNKALNEFSLEEVTTKKITGLQAIDKFSKLFVFGNPGAGKTTFLQSIATLCNQGKFQPQRVPIFISLKDFAENINHEDKNPLLSYIIEELSICKIAQQEVEELFHQGKALILLDGLDEVAEKYTEKINKAISIFLDIFYKNVVIISCRIAFRHQKFKGFAEVQISKFTKSQISDFANKWFTAFAKKNTRLRKTLASKFIDKITLPENRLIQNLASTPILLNLTCLVFQYLGDFPTKRSEIYQQGLELLLVRWDEAKGIKRDEVYANLTLAQKIKLLSYIAVTFFEKGDYFFEENIICQLIADFLYLLPNAPNDIEDLQVDSKAVLKAMELQHGLLIEQARGIYSFSHLTFHEYFTARFLANSGQKKLQQIADYVIDKRWREVILLTSEIIKSFDELFYLIKQQIDKLAVADETVRLFLTWVMNKSSTVISNYHSSAVRAFYFTLVLPPDYALSRNQTLATAIDSHLTGKLADDLALDLALSHIFAVSVSLTPELFYKRISALKLALDIDYLLQANSSLDESLKNLKQELPSSQQDGEILKAWWQSNGQSWTTQLKELIKIHRQMDCSWQFSEKQLHLIQKYWEANNLLVYCFNTASNVTPNLTEIIQEALILPPEQTEITTLNAVDG</sequence>
<dbReference type="Proteomes" id="UP000621307">
    <property type="component" value="Unassembled WGS sequence"/>
</dbReference>
<dbReference type="PANTHER" id="PTHR46844:SF1">
    <property type="entry name" value="SLR5058 PROTEIN"/>
    <property type="match status" value="1"/>
</dbReference>
<evidence type="ECO:0000256" key="1">
    <source>
        <dbReference type="SAM" id="Coils"/>
    </source>
</evidence>
<dbReference type="Gene3D" id="3.40.50.300">
    <property type="entry name" value="P-loop containing nucleotide triphosphate hydrolases"/>
    <property type="match status" value="1"/>
</dbReference>
<dbReference type="InterPro" id="IPR054501">
    <property type="entry name" value="NCH2"/>
</dbReference>
<dbReference type="Pfam" id="PF22727">
    <property type="entry name" value="NCH2"/>
    <property type="match status" value="1"/>
</dbReference>
<reference evidence="3 4" key="1">
    <citation type="journal article" date="2020" name="ISME J.">
        <title>Comparative genomics reveals insights into cyanobacterial evolution and habitat adaptation.</title>
        <authorList>
            <person name="Chen M.Y."/>
            <person name="Teng W.K."/>
            <person name="Zhao L."/>
            <person name="Hu C.X."/>
            <person name="Zhou Y.K."/>
            <person name="Han B.P."/>
            <person name="Song L.R."/>
            <person name="Shu W.S."/>
        </authorList>
    </citation>
    <scope>NUCLEOTIDE SEQUENCE [LARGE SCALE GENOMIC DNA]</scope>
    <source>
        <strain evidence="3 4">FACHB-3921</strain>
    </source>
</reference>
<keyword evidence="1" id="KW-0175">Coiled coil</keyword>
<proteinExistence type="predicted"/>
<protein>
    <submittedName>
        <fullName evidence="3">NACHT domain-containing NTPase</fullName>
    </submittedName>
</protein>
<accession>A0ABR8BAJ4</accession>
<feature type="coiled-coil region" evidence="1">
    <location>
        <begin position="664"/>
        <end position="691"/>
    </location>
</feature>
<gene>
    <name evidence="3" type="ORF">H6G14_00980</name>
</gene>
<dbReference type="Pfam" id="PF05729">
    <property type="entry name" value="NACHT"/>
    <property type="match status" value="1"/>
</dbReference>
<dbReference type="InterPro" id="IPR007111">
    <property type="entry name" value="NACHT_NTPase"/>
</dbReference>
<dbReference type="EMBL" id="JACJQL010000001">
    <property type="protein sequence ID" value="MBD2249881.1"/>
    <property type="molecule type" value="Genomic_DNA"/>
</dbReference>